<gene>
    <name evidence="7" type="ORF">ABA45_10950</name>
</gene>
<comment type="subcellular location">
    <subcellularLocation>
        <location evidence="1">Membrane</location>
        <topology evidence="1">Multi-pass membrane protein</topology>
    </subcellularLocation>
</comment>
<dbReference type="STRING" id="330734.ABA45_10950"/>
<feature type="transmembrane region" description="Helical" evidence="5">
    <location>
        <begin position="136"/>
        <end position="153"/>
    </location>
</feature>
<keyword evidence="4 5" id="KW-0472">Membrane</keyword>
<keyword evidence="2 5" id="KW-0812">Transmembrane</keyword>
<dbReference type="Proteomes" id="UP000036406">
    <property type="component" value="Chromosome"/>
</dbReference>
<feature type="transmembrane region" description="Helical" evidence="5">
    <location>
        <begin position="6"/>
        <end position="25"/>
    </location>
</feature>
<dbReference type="GO" id="GO:0005886">
    <property type="term" value="C:plasma membrane"/>
    <property type="evidence" value="ECO:0007669"/>
    <property type="project" value="TreeGrafter"/>
</dbReference>
<keyword evidence="8" id="KW-1185">Reference proteome</keyword>
<feature type="transmembrane region" description="Helical" evidence="5">
    <location>
        <begin position="87"/>
        <end position="105"/>
    </location>
</feature>
<dbReference type="PANTHER" id="PTHR10846">
    <property type="entry name" value="SODIUM/POTASSIUM/CALCIUM EXCHANGER"/>
    <property type="match status" value="1"/>
</dbReference>
<sequence>MDGLTTYQLAVIALGAIFFGVWLLVKGGDLTIDSAVRIAEKSGLSKMFIAATIVAFGTSAPELFTSVNANISGFAGISVGNVIGSNIANVLMVIGISAMIAPIVFDRKKAQVDTLVMILATVAMAAAVWAGLLPRWAGLAMVFAIVAYVTYQYKASKIEVDEDEEGEDASPGNPFVMVTIGIATLVIGSEVLVQGAVAGGFALGVPEAVIGMTVIAFGTSLPELTACVAAARKGQSDMIIGGIVGSNIFNILSVMAITAVVKPLVIDPRFGQFDLLIVLAVTFVFALFLLFVGRIGRIAGGIMAVSYLLFTFAQYSGVADAFVGVAAP</sequence>
<feature type="transmembrane region" description="Helical" evidence="5">
    <location>
        <begin position="112"/>
        <end position="130"/>
    </location>
</feature>
<dbReference type="InterPro" id="IPR004837">
    <property type="entry name" value="NaCa_Exmemb"/>
</dbReference>
<dbReference type="Gene3D" id="1.20.1420.30">
    <property type="entry name" value="NCX, central ion-binding region"/>
    <property type="match status" value="1"/>
</dbReference>
<dbReference type="GO" id="GO:0006874">
    <property type="term" value="P:intracellular calcium ion homeostasis"/>
    <property type="evidence" value="ECO:0007669"/>
    <property type="project" value="TreeGrafter"/>
</dbReference>
<evidence type="ECO:0000256" key="2">
    <source>
        <dbReference type="ARBA" id="ARBA00022692"/>
    </source>
</evidence>
<evidence type="ECO:0000313" key="7">
    <source>
        <dbReference type="EMBL" id="AKO52852.1"/>
    </source>
</evidence>
<evidence type="ECO:0000313" key="8">
    <source>
        <dbReference type="Proteomes" id="UP000036406"/>
    </source>
</evidence>
<feature type="transmembrane region" description="Helical" evidence="5">
    <location>
        <begin position="174"/>
        <end position="197"/>
    </location>
</feature>
<proteinExistence type="predicted"/>
<feature type="transmembrane region" description="Helical" evidence="5">
    <location>
        <begin position="209"/>
        <end position="231"/>
    </location>
</feature>
<organism evidence="7 8">
    <name type="scientific">Marinobacter psychrophilus</name>
    <dbReference type="NCBI Taxonomy" id="330734"/>
    <lineage>
        <taxon>Bacteria</taxon>
        <taxon>Pseudomonadati</taxon>
        <taxon>Pseudomonadota</taxon>
        <taxon>Gammaproteobacteria</taxon>
        <taxon>Pseudomonadales</taxon>
        <taxon>Marinobacteraceae</taxon>
        <taxon>Marinobacter</taxon>
    </lineage>
</organism>
<accession>A0A0H4ICW7</accession>
<dbReference type="Pfam" id="PF01699">
    <property type="entry name" value="Na_Ca_ex"/>
    <property type="match status" value="2"/>
</dbReference>
<dbReference type="RefSeq" id="WP_048386078.1">
    <property type="nucleotide sequence ID" value="NZ_CP011494.1"/>
</dbReference>
<reference evidence="7 8" key="1">
    <citation type="submission" date="2015-05" db="EMBL/GenBank/DDBJ databases">
        <title>Complete genome of Marinobacter psychrophilus strain 20041T isolated from sea-ice of the Canadian Basin.</title>
        <authorList>
            <person name="Song L."/>
            <person name="Ren L."/>
            <person name="Yu Y."/>
            <person name="Wang X."/>
        </authorList>
    </citation>
    <scope>NUCLEOTIDE SEQUENCE [LARGE SCALE GENOMIC DNA]</scope>
    <source>
        <strain evidence="7 8">20041</strain>
    </source>
</reference>
<name>A0A0H4ICW7_9GAMM</name>
<evidence type="ECO:0000256" key="5">
    <source>
        <dbReference type="SAM" id="Phobius"/>
    </source>
</evidence>
<feature type="transmembrane region" description="Helical" evidence="5">
    <location>
        <begin position="238"/>
        <end position="261"/>
    </location>
</feature>
<dbReference type="PATRIC" id="fig|330734.3.peg.2299"/>
<dbReference type="KEGG" id="mpq:ABA45_10950"/>
<dbReference type="AlphaFoldDB" id="A0A0H4ICW7"/>
<dbReference type="EMBL" id="CP011494">
    <property type="protein sequence ID" value="AKO52852.1"/>
    <property type="molecule type" value="Genomic_DNA"/>
</dbReference>
<protein>
    <submittedName>
        <fullName evidence="7">Sodium transporter</fullName>
    </submittedName>
</protein>
<dbReference type="GO" id="GO:0008273">
    <property type="term" value="F:calcium, potassium:sodium antiporter activity"/>
    <property type="evidence" value="ECO:0007669"/>
    <property type="project" value="TreeGrafter"/>
</dbReference>
<evidence type="ECO:0000256" key="1">
    <source>
        <dbReference type="ARBA" id="ARBA00004141"/>
    </source>
</evidence>
<evidence type="ECO:0000256" key="4">
    <source>
        <dbReference type="ARBA" id="ARBA00023136"/>
    </source>
</evidence>
<feature type="transmembrane region" description="Helical" evidence="5">
    <location>
        <begin position="46"/>
        <end position="67"/>
    </location>
</feature>
<dbReference type="PANTHER" id="PTHR10846:SF8">
    <property type="entry name" value="INNER MEMBRANE PROTEIN YRBG"/>
    <property type="match status" value="1"/>
</dbReference>
<evidence type="ECO:0000256" key="3">
    <source>
        <dbReference type="ARBA" id="ARBA00022989"/>
    </source>
</evidence>
<feature type="domain" description="Sodium/calcium exchanger membrane region" evidence="6">
    <location>
        <begin position="13"/>
        <end position="153"/>
    </location>
</feature>
<dbReference type="InterPro" id="IPR044880">
    <property type="entry name" value="NCX_ion-bd_dom_sf"/>
</dbReference>
<keyword evidence="3 5" id="KW-1133">Transmembrane helix</keyword>
<dbReference type="GO" id="GO:0005262">
    <property type="term" value="F:calcium channel activity"/>
    <property type="evidence" value="ECO:0007669"/>
    <property type="project" value="TreeGrafter"/>
</dbReference>
<dbReference type="NCBIfam" id="TIGR00367">
    <property type="entry name" value="calcium/sodium antiporter"/>
    <property type="match status" value="1"/>
</dbReference>
<dbReference type="InterPro" id="IPR004481">
    <property type="entry name" value="K/Na/Ca-exchanger"/>
</dbReference>
<feature type="domain" description="Sodium/calcium exchanger membrane region" evidence="6">
    <location>
        <begin position="175"/>
        <end position="315"/>
    </location>
</feature>
<evidence type="ECO:0000259" key="6">
    <source>
        <dbReference type="Pfam" id="PF01699"/>
    </source>
</evidence>
<feature type="transmembrane region" description="Helical" evidence="5">
    <location>
        <begin position="273"/>
        <end position="292"/>
    </location>
</feature>
<feature type="transmembrane region" description="Helical" evidence="5">
    <location>
        <begin position="304"/>
        <end position="327"/>
    </location>
</feature>